<organism evidence="1 2">
    <name type="scientific">Pyronema omphalodes (strain CBS 100304)</name>
    <name type="common">Pyronema confluens</name>
    <dbReference type="NCBI Taxonomy" id="1076935"/>
    <lineage>
        <taxon>Eukaryota</taxon>
        <taxon>Fungi</taxon>
        <taxon>Dikarya</taxon>
        <taxon>Ascomycota</taxon>
        <taxon>Pezizomycotina</taxon>
        <taxon>Pezizomycetes</taxon>
        <taxon>Pezizales</taxon>
        <taxon>Pyronemataceae</taxon>
        <taxon>Pyronema</taxon>
    </lineage>
</organism>
<name>U4KXJ4_PYROM</name>
<dbReference type="EMBL" id="HF935294">
    <property type="protein sequence ID" value="CCX06521.1"/>
    <property type="molecule type" value="Genomic_DNA"/>
</dbReference>
<keyword evidence="2" id="KW-1185">Reference proteome</keyword>
<evidence type="ECO:0000313" key="1">
    <source>
        <dbReference type="EMBL" id="CCX06521.1"/>
    </source>
</evidence>
<proteinExistence type="predicted"/>
<gene>
    <name evidence="1" type="ORF">PCON_06108</name>
</gene>
<evidence type="ECO:0000313" key="2">
    <source>
        <dbReference type="Proteomes" id="UP000018144"/>
    </source>
</evidence>
<accession>U4KXJ4</accession>
<reference evidence="1 2" key="1">
    <citation type="journal article" date="2013" name="PLoS Genet.">
        <title>The genome and development-dependent transcriptomes of Pyronema confluens: a window into fungal evolution.</title>
        <authorList>
            <person name="Traeger S."/>
            <person name="Altegoer F."/>
            <person name="Freitag M."/>
            <person name="Gabaldon T."/>
            <person name="Kempken F."/>
            <person name="Kumar A."/>
            <person name="Marcet-Houben M."/>
            <person name="Poggeler S."/>
            <person name="Stajich J.E."/>
            <person name="Nowrousian M."/>
        </authorList>
    </citation>
    <scope>NUCLEOTIDE SEQUENCE [LARGE SCALE GENOMIC DNA]</scope>
    <source>
        <strain evidence="2">CBS 100304</strain>
        <tissue evidence="1">Vegetative mycelium</tissue>
    </source>
</reference>
<dbReference type="Proteomes" id="UP000018144">
    <property type="component" value="Unassembled WGS sequence"/>
</dbReference>
<protein>
    <submittedName>
        <fullName evidence="1">Uncharacterized protein</fullName>
    </submittedName>
</protein>
<dbReference type="AlphaFoldDB" id="U4KXJ4"/>
<sequence length="38" mass="4398">MRQCWLLRFLQQNTAELLPTVSSVACVFELELSTKKTI</sequence>